<organism evidence="3 4">
    <name type="scientific">Pseudoxanthomonas sacheonensis</name>
    <dbReference type="NCBI Taxonomy" id="443615"/>
    <lineage>
        <taxon>Bacteria</taxon>
        <taxon>Pseudomonadati</taxon>
        <taxon>Pseudomonadota</taxon>
        <taxon>Gammaproteobacteria</taxon>
        <taxon>Lysobacterales</taxon>
        <taxon>Lysobacteraceae</taxon>
        <taxon>Pseudoxanthomonas</taxon>
    </lineage>
</organism>
<dbReference type="InterPro" id="IPR001466">
    <property type="entry name" value="Beta-lactam-related"/>
</dbReference>
<dbReference type="Pfam" id="PF00144">
    <property type="entry name" value="Beta-lactamase"/>
    <property type="match status" value="1"/>
</dbReference>
<feature type="domain" description="Beta-lactamase-related" evidence="2">
    <location>
        <begin position="54"/>
        <end position="376"/>
    </location>
</feature>
<comment type="caution">
    <text evidence="3">The sequence shown here is derived from an EMBL/GenBank/DDBJ whole genome shotgun (WGS) entry which is preliminary data.</text>
</comment>
<gene>
    <name evidence="3" type="ORF">J2W94_002689</name>
</gene>
<name>A0ABU1RUE2_9GAMM</name>
<feature type="chain" id="PRO_5046550155" evidence="1">
    <location>
        <begin position="30"/>
        <end position="511"/>
    </location>
</feature>
<keyword evidence="4" id="KW-1185">Reference proteome</keyword>
<evidence type="ECO:0000259" key="2">
    <source>
        <dbReference type="Pfam" id="PF00144"/>
    </source>
</evidence>
<accession>A0ABU1RUE2</accession>
<protein>
    <submittedName>
        <fullName evidence="3">CubicO group peptidase (Beta-lactamase class C family)</fullName>
    </submittedName>
</protein>
<evidence type="ECO:0000313" key="4">
    <source>
        <dbReference type="Proteomes" id="UP001254759"/>
    </source>
</evidence>
<feature type="signal peptide" evidence="1">
    <location>
        <begin position="1"/>
        <end position="29"/>
    </location>
</feature>
<reference evidence="3 4" key="1">
    <citation type="submission" date="2023-07" db="EMBL/GenBank/DDBJ databases">
        <title>Sorghum-associated microbial communities from plants grown in Nebraska, USA.</title>
        <authorList>
            <person name="Schachtman D."/>
        </authorList>
    </citation>
    <scope>NUCLEOTIDE SEQUENCE [LARGE SCALE GENOMIC DNA]</scope>
    <source>
        <strain evidence="3 4">BE107</strain>
    </source>
</reference>
<evidence type="ECO:0000313" key="3">
    <source>
        <dbReference type="EMBL" id="MDR6842395.1"/>
    </source>
</evidence>
<dbReference type="PANTHER" id="PTHR46825:SF12">
    <property type="entry name" value="PENICILLIN-BINDING PROTEIN 4"/>
    <property type="match status" value="1"/>
</dbReference>
<evidence type="ECO:0000256" key="1">
    <source>
        <dbReference type="SAM" id="SignalP"/>
    </source>
</evidence>
<dbReference type="InterPro" id="IPR012338">
    <property type="entry name" value="Beta-lactam/transpept-like"/>
</dbReference>
<dbReference type="InterPro" id="IPR050491">
    <property type="entry name" value="AmpC-like"/>
</dbReference>
<dbReference type="Gene3D" id="3.40.710.10">
    <property type="entry name" value="DD-peptidase/beta-lactamase superfamily"/>
    <property type="match status" value="1"/>
</dbReference>
<dbReference type="PANTHER" id="PTHR46825">
    <property type="entry name" value="D-ALANYL-D-ALANINE-CARBOXYPEPTIDASE/ENDOPEPTIDASE AMPH"/>
    <property type="match status" value="1"/>
</dbReference>
<dbReference type="Proteomes" id="UP001254759">
    <property type="component" value="Unassembled WGS sequence"/>
</dbReference>
<dbReference type="RefSeq" id="WP_310094340.1">
    <property type="nucleotide sequence ID" value="NZ_JAVDTT010000003.1"/>
</dbReference>
<dbReference type="EMBL" id="JAVDTT010000003">
    <property type="protein sequence ID" value="MDR6842395.1"/>
    <property type="molecule type" value="Genomic_DNA"/>
</dbReference>
<dbReference type="SUPFAM" id="SSF56601">
    <property type="entry name" value="beta-lactamase/transpeptidase-like"/>
    <property type="match status" value="1"/>
</dbReference>
<proteinExistence type="predicted"/>
<sequence>MPVINRRQLLLGSLSLPLLALPSAGRAQAQISHVSFESLLRPTVHSGNEHWELTQRMAHHGVPGVAVAVLRDGRAMSLKGYGSRLAGHDFPVGPDTLFSVGSVSKVATAALCLKLVALGKLDLDQGVDRWLRRWRLPQGPEGDVGDISLRMLLSHTAGFNVHGFKDVEPSAPLPSLVQTLNGTPPAMNKPLQRIDRAGSRSRYSGGGYLVAQAVIEDAMGQTFDALARRYLFAPLGMNRSRFDAAPSVTTADIAHAHDGSGTPVALPRGWQSFPELAPSGLWTSAHDLARLVEALCASYRKSGGFLPQALAIDMMTAVSPGTFGLGPRLAGEGSARIFHHAGANDSYKAYLEGNLDSGDGLVIVANGANGDVLGDEIRNAVSDALEWAGDWSVKISPVTAVGLLDEFVGAYQRRAGQSSELMGILDTGFDIQDLAVLRTSDGLELQAKGKRRPLKPVSSNRFVAPDSYIPAGTLQIAFNREAMHRVQSLAIIAGGGVLVFDKQSAQGQESD</sequence>
<keyword evidence="1" id="KW-0732">Signal</keyword>